<keyword evidence="3" id="KW-1185">Reference proteome</keyword>
<feature type="compositionally biased region" description="Low complexity" evidence="1">
    <location>
        <begin position="92"/>
        <end position="108"/>
    </location>
</feature>
<name>A0ABN9WL53_9DINO</name>
<evidence type="ECO:0000313" key="3">
    <source>
        <dbReference type="Proteomes" id="UP001189429"/>
    </source>
</evidence>
<gene>
    <name evidence="2" type="ORF">PCOR1329_LOCUS67584</name>
</gene>
<organism evidence="2 3">
    <name type="scientific">Prorocentrum cordatum</name>
    <dbReference type="NCBI Taxonomy" id="2364126"/>
    <lineage>
        <taxon>Eukaryota</taxon>
        <taxon>Sar</taxon>
        <taxon>Alveolata</taxon>
        <taxon>Dinophyceae</taxon>
        <taxon>Prorocentrales</taxon>
        <taxon>Prorocentraceae</taxon>
        <taxon>Prorocentrum</taxon>
    </lineage>
</organism>
<dbReference type="EMBL" id="CAUYUJ010018765">
    <property type="protein sequence ID" value="CAK0886171.1"/>
    <property type="molecule type" value="Genomic_DNA"/>
</dbReference>
<comment type="caution">
    <text evidence="2">The sequence shown here is derived from an EMBL/GenBank/DDBJ whole genome shotgun (WGS) entry which is preliminary data.</text>
</comment>
<feature type="non-terminal residue" evidence="2">
    <location>
        <position position="1"/>
    </location>
</feature>
<dbReference type="Proteomes" id="UP001189429">
    <property type="component" value="Unassembled WGS sequence"/>
</dbReference>
<reference evidence="2" key="1">
    <citation type="submission" date="2023-10" db="EMBL/GenBank/DDBJ databases">
        <authorList>
            <person name="Chen Y."/>
            <person name="Shah S."/>
            <person name="Dougan E. K."/>
            <person name="Thang M."/>
            <person name="Chan C."/>
        </authorList>
    </citation>
    <scope>NUCLEOTIDE SEQUENCE [LARGE SCALE GENOMIC DNA]</scope>
</reference>
<protein>
    <submittedName>
        <fullName evidence="2">Uncharacterized protein</fullName>
    </submittedName>
</protein>
<accession>A0ABN9WL53</accession>
<sequence length="114" mass="11936">QADEVHRVQLAWESSVVPAFAADYERHPEEGLRRVQVQLQRAVREALEAAFDAGLLEGSAGALLRVAPAGAGEAPRLDVRALGAQARLPLPSSAAAGAAPPSAPAARADGWWPR</sequence>
<evidence type="ECO:0000256" key="1">
    <source>
        <dbReference type="SAM" id="MobiDB-lite"/>
    </source>
</evidence>
<evidence type="ECO:0000313" key="2">
    <source>
        <dbReference type="EMBL" id="CAK0886171.1"/>
    </source>
</evidence>
<feature type="non-terminal residue" evidence="2">
    <location>
        <position position="114"/>
    </location>
</feature>
<feature type="region of interest" description="Disordered" evidence="1">
    <location>
        <begin position="92"/>
        <end position="114"/>
    </location>
</feature>
<proteinExistence type="predicted"/>